<sequence length="169" mass="18424">MWDPCDLVSPLAPESSRLQLDVLAPVSGKVGLLDAVPSSAFANGLFGVGIAIDMAGHRLQAPFDGILQDHTVSGEQLRLRSKQGLELLIQLGIDSHKLMGEGFKAKLRRGQTFTQGQALMDFDLNLLKRRFGIAHCLVLTSQTSKLSGIQAHCQSMLAMQEPCMTLHFR</sequence>
<proteinExistence type="predicted"/>
<dbReference type="GO" id="GO:0005737">
    <property type="term" value="C:cytoplasm"/>
    <property type="evidence" value="ECO:0007669"/>
    <property type="project" value="UniProtKB-SubCell"/>
</dbReference>
<dbReference type="RefSeq" id="WP_188695421.1">
    <property type="nucleotide sequence ID" value="NZ_BMLS01000003.1"/>
</dbReference>
<dbReference type="Gene3D" id="2.70.70.10">
    <property type="entry name" value="Glucose Permease (Domain IIA)"/>
    <property type="match status" value="1"/>
</dbReference>
<evidence type="ECO:0000256" key="4">
    <source>
        <dbReference type="ARBA" id="ARBA00022679"/>
    </source>
</evidence>
<dbReference type="InterPro" id="IPR050890">
    <property type="entry name" value="PTS_EIIA_component"/>
</dbReference>
<protein>
    <recommendedName>
        <fullName evidence="7">PTS system glucose-specific EIIA component</fullName>
    </recommendedName>
    <alternativeName>
        <fullName evidence="10">EIIA-Glc</fullName>
    </alternativeName>
    <alternativeName>
        <fullName evidence="9">EIII-Glc</fullName>
    </alternativeName>
    <alternativeName>
        <fullName evidence="8">Glucose-specific phosphotransferase enzyme IIA component</fullName>
    </alternativeName>
</protein>
<evidence type="ECO:0000256" key="2">
    <source>
        <dbReference type="ARBA" id="ARBA00022448"/>
    </source>
</evidence>
<accession>A0A918DLH6</accession>
<evidence type="ECO:0000256" key="7">
    <source>
        <dbReference type="ARBA" id="ARBA00039163"/>
    </source>
</evidence>
<evidence type="ECO:0000313" key="13">
    <source>
        <dbReference type="Proteomes" id="UP000606935"/>
    </source>
</evidence>
<reference evidence="12" key="2">
    <citation type="submission" date="2020-09" db="EMBL/GenBank/DDBJ databases">
        <authorList>
            <person name="Sun Q."/>
            <person name="Zhou Y."/>
        </authorList>
    </citation>
    <scope>NUCLEOTIDE SEQUENCE</scope>
    <source>
        <strain evidence="12">CGMCC 1.7086</strain>
    </source>
</reference>
<evidence type="ECO:0000256" key="3">
    <source>
        <dbReference type="ARBA" id="ARBA00022597"/>
    </source>
</evidence>
<organism evidence="12 13">
    <name type="scientific">Bowmanella pacifica</name>
    <dbReference type="NCBI Taxonomy" id="502051"/>
    <lineage>
        <taxon>Bacteria</taxon>
        <taxon>Pseudomonadati</taxon>
        <taxon>Pseudomonadota</taxon>
        <taxon>Gammaproteobacteria</taxon>
        <taxon>Alteromonadales</taxon>
        <taxon>Alteromonadaceae</taxon>
        <taxon>Bowmanella</taxon>
    </lineage>
</organism>
<evidence type="ECO:0000256" key="1">
    <source>
        <dbReference type="ARBA" id="ARBA00004496"/>
    </source>
</evidence>
<comment type="caution">
    <text evidence="12">The sequence shown here is derived from an EMBL/GenBank/DDBJ whole genome shotgun (WGS) entry which is preliminary data.</text>
</comment>
<keyword evidence="3" id="KW-0762">Sugar transport</keyword>
<reference evidence="12" key="1">
    <citation type="journal article" date="2014" name="Int. J. Syst. Evol. Microbiol.">
        <title>Complete genome sequence of Corynebacterium casei LMG S-19264T (=DSM 44701T), isolated from a smear-ripened cheese.</title>
        <authorList>
            <consortium name="US DOE Joint Genome Institute (JGI-PGF)"/>
            <person name="Walter F."/>
            <person name="Albersmeier A."/>
            <person name="Kalinowski J."/>
            <person name="Ruckert C."/>
        </authorList>
    </citation>
    <scope>NUCLEOTIDE SEQUENCE</scope>
    <source>
        <strain evidence="12">CGMCC 1.7086</strain>
    </source>
</reference>
<dbReference type="Pfam" id="PF00358">
    <property type="entry name" value="PTS_EIIA_1"/>
    <property type="match status" value="1"/>
</dbReference>
<keyword evidence="13" id="KW-1185">Reference proteome</keyword>
<evidence type="ECO:0000256" key="5">
    <source>
        <dbReference type="ARBA" id="ARBA00022683"/>
    </source>
</evidence>
<gene>
    <name evidence="12" type="ORF">GCM10010982_24780</name>
</gene>
<dbReference type="EMBL" id="BMLS01000003">
    <property type="protein sequence ID" value="GGO70684.1"/>
    <property type="molecule type" value="Genomic_DNA"/>
</dbReference>
<dbReference type="GO" id="GO:0016301">
    <property type="term" value="F:kinase activity"/>
    <property type="evidence" value="ECO:0007669"/>
    <property type="project" value="UniProtKB-KW"/>
</dbReference>
<dbReference type="GO" id="GO:0009401">
    <property type="term" value="P:phosphoenolpyruvate-dependent sugar phosphotransferase system"/>
    <property type="evidence" value="ECO:0007669"/>
    <property type="project" value="UniProtKB-KW"/>
</dbReference>
<evidence type="ECO:0000313" key="12">
    <source>
        <dbReference type="EMBL" id="GGO70684.1"/>
    </source>
</evidence>
<dbReference type="InterPro" id="IPR011055">
    <property type="entry name" value="Dup_hybrid_motif"/>
</dbReference>
<dbReference type="AlphaFoldDB" id="A0A918DLH6"/>
<dbReference type="PANTHER" id="PTHR45008:SF1">
    <property type="entry name" value="PTS SYSTEM GLUCOSE-SPECIFIC EIIA COMPONENT"/>
    <property type="match status" value="1"/>
</dbReference>
<dbReference type="Proteomes" id="UP000606935">
    <property type="component" value="Unassembled WGS sequence"/>
</dbReference>
<dbReference type="SUPFAM" id="SSF51261">
    <property type="entry name" value="Duplicated hybrid motif"/>
    <property type="match status" value="1"/>
</dbReference>
<evidence type="ECO:0000256" key="10">
    <source>
        <dbReference type="ARBA" id="ARBA00042873"/>
    </source>
</evidence>
<keyword evidence="4" id="KW-0808">Transferase</keyword>
<name>A0A918DLH6_9ALTE</name>
<keyword evidence="2" id="KW-0813">Transport</keyword>
<dbReference type="InterPro" id="IPR001127">
    <property type="entry name" value="PTS_EIIA_1_perm"/>
</dbReference>
<evidence type="ECO:0000256" key="8">
    <source>
        <dbReference type="ARBA" id="ARBA00042296"/>
    </source>
</evidence>
<evidence type="ECO:0000256" key="6">
    <source>
        <dbReference type="ARBA" id="ARBA00022777"/>
    </source>
</evidence>
<dbReference type="PANTHER" id="PTHR45008">
    <property type="entry name" value="PTS SYSTEM GLUCOSE-SPECIFIC EIIA COMPONENT"/>
    <property type="match status" value="1"/>
</dbReference>
<feature type="domain" description="PTS EIIA type-1" evidence="11">
    <location>
        <begin position="38"/>
        <end position="142"/>
    </location>
</feature>
<keyword evidence="6" id="KW-0418">Kinase</keyword>
<keyword evidence="5" id="KW-0598">Phosphotransferase system</keyword>
<evidence type="ECO:0000259" key="11">
    <source>
        <dbReference type="PROSITE" id="PS51093"/>
    </source>
</evidence>
<comment type="subcellular location">
    <subcellularLocation>
        <location evidence="1">Cytoplasm</location>
    </subcellularLocation>
</comment>
<dbReference type="PROSITE" id="PS51093">
    <property type="entry name" value="PTS_EIIA_TYPE_1"/>
    <property type="match status" value="1"/>
</dbReference>
<evidence type="ECO:0000256" key="9">
    <source>
        <dbReference type="ARBA" id="ARBA00042526"/>
    </source>
</evidence>